<proteinExistence type="predicted"/>
<keyword evidence="2" id="KW-1185">Reference proteome</keyword>
<name>A0AC61Y825_9FLAO</name>
<comment type="caution">
    <text evidence="1">The sequence shown here is derived from an EMBL/GenBank/DDBJ whole genome shotgun (WGS) entry which is preliminary data.</text>
</comment>
<evidence type="ECO:0000313" key="1">
    <source>
        <dbReference type="EMBL" id="VVV00657.1"/>
    </source>
</evidence>
<protein>
    <submittedName>
        <fullName evidence="1">Uncharacterized protein</fullName>
    </submittedName>
</protein>
<gene>
    <name evidence="1" type="ORF">FVB9532_01930</name>
</gene>
<dbReference type="EMBL" id="CABVMM010000007">
    <property type="protein sequence ID" value="VVV00657.1"/>
    <property type="molecule type" value="Genomic_DNA"/>
</dbReference>
<dbReference type="Proteomes" id="UP000356253">
    <property type="component" value="Unassembled WGS sequence"/>
</dbReference>
<accession>A0AC61Y825</accession>
<reference evidence="1" key="1">
    <citation type="submission" date="2019-09" db="EMBL/GenBank/DDBJ databases">
        <authorList>
            <person name="Rodrigo-Torres L."/>
            <person name="Arahal R. D."/>
            <person name="Lucena T."/>
        </authorList>
    </citation>
    <scope>NUCLEOTIDE SEQUENCE</scope>
    <source>
        <strain evidence="1">ISS653</strain>
    </source>
</reference>
<evidence type="ECO:0000313" key="2">
    <source>
        <dbReference type="Proteomes" id="UP000356253"/>
    </source>
</evidence>
<organism evidence="1 2">
    <name type="scientific">Mesonia oceanica</name>
    <dbReference type="NCBI Taxonomy" id="2687242"/>
    <lineage>
        <taxon>Bacteria</taxon>
        <taxon>Pseudomonadati</taxon>
        <taxon>Bacteroidota</taxon>
        <taxon>Flavobacteriia</taxon>
        <taxon>Flavobacteriales</taxon>
        <taxon>Flavobacteriaceae</taxon>
        <taxon>Mesonia</taxon>
    </lineage>
</organism>
<sequence>MIFMKHPLLFFAVVLFTFASYAQHDNEYLEKGSIWLEGQVGLNFSNNELARIGEQSYFNQTINNSFRFQLIPKLNFAIANRLLIGPHIGYGYLNYTSKDSEKIRENNYKAGGQLKYYFLKIIPQIYLGSEIGLNYNYINRKGHFLNEHFLTDAHYGKSYLNFSLNFFIADEWIVEITFKDIFTWHSSTPNPTMQTGVHGIDKFRNWINFPHFSLLYRIN</sequence>